<dbReference type="GO" id="GO:0016485">
    <property type="term" value="P:protein processing"/>
    <property type="evidence" value="ECO:0007669"/>
    <property type="project" value="TreeGrafter"/>
</dbReference>
<dbReference type="FunCoup" id="Q01R80">
    <property type="interactions" value="161"/>
</dbReference>
<dbReference type="PANTHER" id="PTHR30302">
    <property type="entry name" value="HYDROGENASE 1 MATURATION PROTEASE"/>
    <property type="match status" value="1"/>
</dbReference>
<evidence type="ECO:0000256" key="2">
    <source>
        <dbReference type="ARBA" id="ARBA00022670"/>
    </source>
</evidence>
<dbReference type="NCBIfam" id="TIGR00072">
    <property type="entry name" value="hydrog_prot"/>
    <property type="match status" value="1"/>
</dbReference>
<evidence type="ECO:0000256" key="3">
    <source>
        <dbReference type="ARBA" id="ARBA00022750"/>
    </source>
</evidence>
<accession>Q01R80</accession>
<dbReference type="STRING" id="234267.Acid_6927"/>
<dbReference type="InterPro" id="IPR023430">
    <property type="entry name" value="Pept_HybD-like_dom_sf"/>
</dbReference>
<keyword evidence="4" id="KW-0378">Hydrolase</keyword>
<dbReference type="PANTHER" id="PTHR30302:SF1">
    <property type="entry name" value="HYDROGENASE 2 MATURATION PROTEASE"/>
    <property type="match status" value="1"/>
</dbReference>
<dbReference type="Gene3D" id="3.40.50.1450">
    <property type="entry name" value="HybD-like"/>
    <property type="match status" value="1"/>
</dbReference>
<name>Q01R80_SOLUE</name>
<comment type="similarity">
    <text evidence="1">Belongs to the peptidase A31 family.</text>
</comment>
<dbReference type="eggNOG" id="COG0680">
    <property type="taxonomic scope" value="Bacteria"/>
</dbReference>
<dbReference type="PRINTS" id="PR00446">
    <property type="entry name" value="HYDRGNUPTAKE"/>
</dbReference>
<reference evidence="5" key="1">
    <citation type="submission" date="2006-10" db="EMBL/GenBank/DDBJ databases">
        <title>Complete sequence of Solibacter usitatus Ellin6076.</title>
        <authorList>
            <consortium name="US DOE Joint Genome Institute"/>
            <person name="Copeland A."/>
            <person name="Lucas S."/>
            <person name="Lapidus A."/>
            <person name="Barry K."/>
            <person name="Detter J.C."/>
            <person name="Glavina del Rio T."/>
            <person name="Hammon N."/>
            <person name="Israni S."/>
            <person name="Dalin E."/>
            <person name="Tice H."/>
            <person name="Pitluck S."/>
            <person name="Thompson L.S."/>
            <person name="Brettin T."/>
            <person name="Bruce D."/>
            <person name="Han C."/>
            <person name="Tapia R."/>
            <person name="Gilna P."/>
            <person name="Schmutz J."/>
            <person name="Larimer F."/>
            <person name="Land M."/>
            <person name="Hauser L."/>
            <person name="Kyrpides N."/>
            <person name="Mikhailova N."/>
            <person name="Janssen P.H."/>
            <person name="Kuske C.R."/>
            <person name="Richardson P."/>
        </authorList>
    </citation>
    <scope>NUCLEOTIDE SEQUENCE</scope>
    <source>
        <strain evidence="5">Ellin6076</strain>
    </source>
</reference>
<dbReference type="EMBL" id="CP000473">
    <property type="protein sequence ID" value="ABJ87840.1"/>
    <property type="molecule type" value="Genomic_DNA"/>
</dbReference>
<evidence type="ECO:0000256" key="4">
    <source>
        <dbReference type="ARBA" id="ARBA00022801"/>
    </source>
</evidence>
<dbReference type="AlphaFoldDB" id="Q01R80"/>
<dbReference type="GO" id="GO:0004190">
    <property type="term" value="F:aspartic-type endopeptidase activity"/>
    <property type="evidence" value="ECO:0007669"/>
    <property type="project" value="UniProtKB-KW"/>
</dbReference>
<dbReference type="GO" id="GO:0008047">
    <property type="term" value="F:enzyme activator activity"/>
    <property type="evidence" value="ECO:0007669"/>
    <property type="project" value="InterPro"/>
</dbReference>
<dbReference type="KEGG" id="sus:Acid_6927"/>
<dbReference type="InParanoid" id="Q01R80"/>
<keyword evidence="2 5" id="KW-0645">Protease</keyword>
<organism evidence="5">
    <name type="scientific">Solibacter usitatus (strain Ellin6076)</name>
    <dbReference type="NCBI Taxonomy" id="234267"/>
    <lineage>
        <taxon>Bacteria</taxon>
        <taxon>Pseudomonadati</taxon>
        <taxon>Acidobacteriota</taxon>
        <taxon>Terriglobia</taxon>
        <taxon>Bryobacterales</taxon>
        <taxon>Solibacteraceae</taxon>
        <taxon>Candidatus Solibacter</taxon>
    </lineage>
</organism>
<evidence type="ECO:0000256" key="1">
    <source>
        <dbReference type="ARBA" id="ARBA00006814"/>
    </source>
</evidence>
<evidence type="ECO:0000313" key="5">
    <source>
        <dbReference type="EMBL" id="ABJ87840.1"/>
    </source>
</evidence>
<dbReference type="InterPro" id="IPR000671">
    <property type="entry name" value="Peptidase_A31"/>
</dbReference>
<dbReference type="HOGENOM" id="CLU_099037_0_1_0"/>
<sequence>MTGITLLGMGNVLMGDDGFGPYVIALLRARYEFGANLEVLDIGTPGLDITPYLARPGRSVILIDTVRSDGPAGTLRRYTGPQIMGGRMQPRLSPHDPALAEALTMLEIEGTAPAEFLLLGAVPEKCAMGTGLSSAMQSAVEPMIASVLSALANRGVEIRERETPGAPDLWWEAPLLV</sequence>
<keyword evidence="3" id="KW-0064">Aspartyl protease</keyword>
<protein>
    <submittedName>
        <fullName evidence="5">Hydrogenase maturation protease</fullName>
    </submittedName>
</protein>
<proteinExistence type="inferred from homology"/>
<dbReference type="SUPFAM" id="SSF53163">
    <property type="entry name" value="HybD-like"/>
    <property type="match status" value="1"/>
</dbReference>
<gene>
    <name evidence="5" type="ordered locus">Acid_6927</name>
</gene>
<dbReference type="Pfam" id="PF01750">
    <property type="entry name" value="HycI"/>
    <property type="match status" value="1"/>
</dbReference>
<dbReference type="OrthoDB" id="9794619at2"/>